<sequence length="258" mass="27173">MIHAPFVPLVAVTADVRPADGYDWHAAAESYLRGVTAGLGGVPVIVPSLGDAIDLDALLARVDGVLVTGSRSNVHPALYGAEPEPRAEPYDPARDATTLPLIRKALARGVPLLAICRGFQELNVALGGSLEPEVHLVEGRIDHRAPASASQDERFAIRQDVVVVEGGCLGRIVAADRIRVNSLHRQAVARLADGLVVEATAEDGTIEAVSVAGSPGFAVAVQWHPEYWVTSDAPSHRLFAAFGAAMRERAARPALAAE</sequence>
<dbReference type="SUPFAM" id="SSF52317">
    <property type="entry name" value="Class I glutamine amidotransferase-like"/>
    <property type="match status" value="1"/>
</dbReference>
<dbReference type="GO" id="GO:0006598">
    <property type="term" value="P:polyamine catabolic process"/>
    <property type="evidence" value="ECO:0007669"/>
    <property type="project" value="TreeGrafter"/>
</dbReference>
<dbReference type="GO" id="GO:0033969">
    <property type="term" value="F:gamma-glutamyl-gamma-aminobutyrate hydrolase activity"/>
    <property type="evidence" value="ECO:0007669"/>
    <property type="project" value="UniProtKB-EC"/>
</dbReference>
<accession>A0A7W9FK88</accession>
<organism evidence="6 7">
    <name type="scientific">Prosthecomicrobium pneumaticum</name>
    <dbReference type="NCBI Taxonomy" id="81895"/>
    <lineage>
        <taxon>Bacteria</taxon>
        <taxon>Pseudomonadati</taxon>
        <taxon>Pseudomonadota</taxon>
        <taxon>Alphaproteobacteria</taxon>
        <taxon>Hyphomicrobiales</taxon>
        <taxon>Kaistiaceae</taxon>
        <taxon>Prosthecomicrobium</taxon>
    </lineage>
</organism>
<comment type="pathway">
    <text evidence="4">Amine and polyamine degradation; putrescine degradation; 4-aminobutanoate from putrescine: step 4/4.</text>
</comment>
<comment type="function">
    <text evidence="3">Involved in the breakdown of putrescine via hydrolysis of the gamma-glutamyl linkage of gamma-glutamyl-gamma-aminobutyrate.</text>
</comment>
<keyword evidence="7" id="KW-1185">Reference proteome</keyword>
<dbReference type="PANTHER" id="PTHR43235">
    <property type="entry name" value="GLUTAMINE AMIDOTRANSFERASE PB2B2.05-RELATED"/>
    <property type="match status" value="1"/>
</dbReference>
<protein>
    <recommendedName>
        <fullName evidence="5">gamma-glutamyl-gamma-aminobutyrate hydrolase</fullName>
        <ecNumber evidence="5">3.5.1.94</ecNumber>
    </recommendedName>
</protein>
<evidence type="ECO:0000256" key="5">
    <source>
        <dbReference type="ARBA" id="ARBA00066788"/>
    </source>
</evidence>
<dbReference type="CDD" id="cd01745">
    <property type="entry name" value="GATase1_2"/>
    <property type="match status" value="1"/>
</dbReference>
<evidence type="ECO:0000256" key="1">
    <source>
        <dbReference type="ARBA" id="ARBA00011083"/>
    </source>
</evidence>
<keyword evidence="6" id="KW-0808">Transferase</keyword>
<evidence type="ECO:0000256" key="2">
    <source>
        <dbReference type="ARBA" id="ARBA00052718"/>
    </source>
</evidence>
<reference evidence="6 7" key="1">
    <citation type="submission" date="2020-08" db="EMBL/GenBank/DDBJ databases">
        <title>Genomic Encyclopedia of Type Strains, Phase IV (KMG-IV): sequencing the most valuable type-strain genomes for metagenomic binning, comparative biology and taxonomic classification.</title>
        <authorList>
            <person name="Goeker M."/>
        </authorList>
    </citation>
    <scope>NUCLEOTIDE SEQUENCE [LARGE SCALE GENOMIC DNA]</scope>
    <source>
        <strain evidence="6 7">DSM 16268</strain>
    </source>
</reference>
<dbReference type="FunFam" id="3.40.50.880:FF:000030">
    <property type="entry name" value="Gamma-glutamyl-gamma-aminobutyrate hydrolase PuuD"/>
    <property type="match status" value="1"/>
</dbReference>
<comment type="similarity">
    <text evidence="1">Belongs to the peptidase C26 family.</text>
</comment>
<comment type="catalytic activity">
    <reaction evidence="2">
        <text>4-(gamma-L-glutamylamino)butanoate + H2O = 4-aminobutanoate + L-glutamate</text>
        <dbReference type="Rhea" id="RHEA:19737"/>
        <dbReference type="ChEBI" id="CHEBI:15377"/>
        <dbReference type="ChEBI" id="CHEBI:29985"/>
        <dbReference type="ChEBI" id="CHEBI:58800"/>
        <dbReference type="ChEBI" id="CHEBI:59888"/>
        <dbReference type="EC" id="3.5.1.94"/>
    </reaction>
</comment>
<dbReference type="EMBL" id="JACHOO010000003">
    <property type="protein sequence ID" value="MBB5752517.1"/>
    <property type="molecule type" value="Genomic_DNA"/>
</dbReference>
<comment type="caution">
    <text evidence="6">The sequence shown here is derived from an EMBL/GenBank/DDBJ whole genome shotgun (WGS) entry which is preliminary data.</text>
</comment>
<keyword evidence="6" id="KW-0315">Glutamine amidotransferase</keyword>
<dbReference type="PANTHER" id="PTHR43235:SF1">
    <property type="entry name" value="GLUTAMINE AMIDOTRANSFERASE PB2B2.05-RELATED"/>
    <property type="match status" value="1"/>
</dbReference>
<evidence type="ECO:0000313" key="6">
    <source>
        <dbReference type="EMBL" id="MBB5752517.1"/>
    </source>
</evidence>
<dbReference type="Pfam" id="PF07722">
    <property type="entry name" value="Peptidase_C26"/>
    <property type="match status" value="1"/>
</dbReference>
<evidence type="ECO:0000313" key="7">
    <source>
        <dbReference type="Proteomes" id="UP000523821"/>
    </source>
</evidence>
<dbReference type="GO" id="GO:0016740">
    <property type="term" value="F:transferase activity"/>
    <property type="evidence" value="ECO:0007669"/>
    <property type="project" value="UniProtKB-KW"/>
</dbReference>
<dbReference type="Gene3D" id="3.40.50.880">
    <property type="match status" value="1"/>
</dbReference>
<evidence type="ECO:0000256" key="4">
    <source>
        <dbReference type="ARBA" id="ARBA00060634"/>
    </source>
</evidence>
<dbReference type="GO" id="GO:0005829">
    <property type="term" value="C:cytosol"/>
    <property type="evidence" value="ECO:0007669"/>
    <property type="project" value="TreeGrafter"/>
</dbReference>
<dbReference type="InterPro" id="IPR044668">
    <property type="entry name" value="PuuD-like"/>
</dbReference>
<evidence type="ECO:0000256" key="3">
    <source>
        <dbReference type="ARBA" id="ARBA00055068"/>
    </source>
</evidence>
<dbReference type="RefSeq" id="WP_183854392.1">
    <property type="nucleotide sequence ID" value="NZ_JACHOO010000003.1"/>
</dbReference>
<dbReference type="PROSITE" id="PS51273">
    <property type="entry name" value="GATASE_TYPE_1"/>
    <property type="match status" value="1"/>
</dbReference>
<dbReference type="AlphaFoldDB" id="A0A7W9FK88"/>
<gene>
    <name evidence="6" type="ORF">GGQ63_001571</name>
</gene>
<name>A0A7W9FK88_9HYPH</name>
<dbReference type="InterPro" id="IPR011697">
    <property type="entry name" value="Peptidase_C26"/>
</dbReference>
<proteinExistence type="inferred from homology"/>
<dbReference type="Proteomes" id="UP000523821">
    <property type="component" value="Unassembled WGS sequence"/>
</dbReference>
<dbReference type="EC" id="3.5.1.94" evidence="5"/>
<dbReference type="InterPro" id="IPR029062">
    <property type="entry name" value="Class_I_gatase-like"/>
</dbReference>